<gene>
    <name evidence="1" type="ORF">L596_017673</name>
</gene>
<dbReference type="AlphaFoldDB" id="A0A4U5N358"/>
<accession>A0A4U5N358</accession>
<protein>
    <submittedName>
        <fullName evidence="1">Uncharacterized protein</fullName>
    </submittedName>
</protein>
<organism evidence="1 2">
    <name type="scientific">Steinernema carpocapsae</name>
    <name type="common">Entomopathogenic nematode</name>
    <dbReference type="NCBI Taxonomy" id="34508"/>
    <lineage>
        <taxon>Eukaryota</taxon>
        <taxon>Metazoa</taxon>
        <taxon>Ecdysozoa</taxon>
        <taxon>Nematoda</taxon>
        <taxon>Chromadorea</taxon>
        <taxon>Rhabditida</taxon>
        <taxon>Tylenchina</taxon>
        <taxon>Panagrolaimomorpha</taxon>
        <taxon>Strongyloidoidea</taxon>
        <taxon>Steinernematidae</taxon>
        <taxon>Steinernema</taxon>
    </lineage>
</organism>
<dbReference type="Proteomes" id="UP000298663">
    <property type="component" value="Unassembled WGS sequence"/>
</dbReference>
<comment type="caution">
    <text evidence="1">The sequence shown here is derived from an EMBL/GenBank/DDBJ whole genome shotgun (WGS) entry which is preliminary data.</text>
</comment>
<reference evidence="1 2" key="1">
    <citation type="journal article" date="2015" name="Genome Biol.">
        <title>Comparative genomics of Steinernema reveals deeply conserved gene regulatory networks.</title>
        <authorList>
            <person name="Dillman A.R."/>
            <person name="Macchietto M."/>
            <person name="Porter C.F."/>
            <person name="Rogers A."/>
            <person name="Williams B."/>
            <person name="Antoshechkin I."/>
            <person name="Lee M.M."/>
            <person name="Goodwin Z."/>
            <person name="Lu X."/>
            <person name="Lewis E.E."/>
            <person name="Goodrich-Blair H."/>
            <person name="Stock S.P."/>
            <person name="Adams B.J."/>
            <person name="Sternberg P.W."/>
            <person name="Mortazavi A."/>
        </authorList>
    </citation>
    <scope>NUCLEOTIDE SEQUENCE [LARGE SCALE GENOMIC DNA]</scope>
    <source>
        <strain evidence="1 2">ALL</strain>
    </source>
</reference>
<proteinExistence type="predicted"/>
<keyword evidence="2" id="KW-1185">Reference proteome</keyword>
<dbReference type="OrthoDB" id="5865792at2759"/>
<reference evidence="1 2" key="2">
    <citation type="journal article" date="2019" name="G3 (Bethesda)">
        <title>Hybrid Assembly of the Genome of the Entomopathogenic Nematode Steinernema carpocapsae Identifies the X-Chromosome.</title>
        <authorList>
            <person name="Serra L."/>
            <person name="Macchietto M."/>
            <person name="Macias-Munoz A."/>
            <person name="McGill C.J."/>
            <person name="Rodriguez I.M."/>
            <person name="Rodriguez B."/>
            <person name="Murad R."/>
            <person name="Mortazavi A."/>
        </authorList>
    </citation>
    <scope>NUCLEOTIDE SEQUENCE [LARGE SCALE GENOMIC DNA]</scope>
    <source>
        <strain evidence="1 2">ALL</strain>
    </source>
</reference>
<evidence type="ECO:0000313" key="1">
    <source>
        <dbReference type="EMBL" id="TKR76552.1"/>
    </source>
</evidence>
<evidence type="ECO:0000313" key="2">
    <source>
        <dbReference type="Proteomes" id="UP000298663"/>
    </source>
</evidence>
<name>A0A4U5N358_STECR</name>
<sequence length="69" mass="8234">METLKLKLQLLNADNDALFFTINRNDNGLNELKIFFQLFLSYFHVQMRVSALCQFFESDTEQFTEYLIC</sequence>
<dbReference type="EMBL" id="AZBU02000005">
    <property type="protein sequence ID" value="TKR76552.1"/>
    <property type="molecule type" value="Genomic_DNA"/>
</dbReference>